<feature type="domain" description="LHH" evidence="2">
    <location>
        <begin position="3"/>
        <end position="94"/>
    </location>
</feature>
<organism evidence="3 4">
    <name type="scientific">Pectobacterium parmentieri</name>
    <dbReference type="NCBI Taxonomy" id="1905730"/>
    <lineage>
        <taxon>Bacteria</taxon>
        <taxon>Pseudomonadati</taxon>
        <taxon>Pseudomonadota</taxon>
        <taxon>Gammaproteobacteria</taxon>
        <taxon>Enterobacterales</taxon>
        <taxon>Pectobacteriaceae</taxon>
        <taxon>Pectobacterium</taxon>
    </lineage>
</organism>
<dbReference type="RefSeq" id="WP_071822896.1">
    <property type="nucleotide sequence ID" value="NZ_BSWE01000009.1"/>
</dbReference>
<dbReference type="InterPro" id="IPR026834">
    <property type="entry name" value="LHH"/>
</dbReference>
<name>A0ABS0S6P3_PECPM</name>
<sequence length="97" mass="11313">MANIQRMQNGNAPLGHDGLEINLHHLTQDESGPMPEVSSTFHSQNDRTLYMYSNQWDKTWVGPDGVRRTYNSAPPSMNRGPFNRWKKTYWKTRSLDF</sequence>
<protein>
    <recommendedName>
        <fullName evidence="2">LHH domain-containing protein</fullName>
    </recommendedName>
</protein>
<reference evidence="4" key="1">
    <citation type="submission" date="2023-07" db="EMBL/GenBank/DDBJ databases">
        <title>Identification of Pectobacterium versatile causing blackleg of potato from New York State with a whole genome sequencing approach.</title>
        <authorList>
            <person name="Ma X."/>
            <person name="Swingle B."/>
        </authorList>
    </citation>
    <scope>NUCLEOTIDE SEQUENCE [LARGE SCALE GENOMIC DNA]</scope>
    <source>
        <strain evidence="4">NY1588A</strain>
    </source>
</reference>
<proteinExistence type="predicted"/>
<evidence type="ECO:0000259" key="2">
    <source>
        <dbReference type="Pfam" id="PF14411"/>
    </source>
</evidence>
<feature type="compositionally biased region" description="Basic and acidic residues" evidence="1">
    <location>
        <begin position="17"/>
        <end position="28"/>
    </location>
</feature>
<accession>A0ABS0S6P3</accession>
<dbReference type="EMBL" id="WABS01000104">
    <property type="protein sequence ID" value="MBI0557438.1"/>
    <property type="molecule type" value="Genomic_DNA"/>
</dbReference>
<feature type="compositionally biased region" description="Polar residues" evidence="1">
    <location>
        <begin position="1"/>
        <end position="11"/>
    </location>
</feature>
<feature type="region of interest" description="Disordered" evidence="1">
    <location>
        <begin position="1"/>
        <end position="41"/>
    </location>
</feature>
<dbReference type="Proteomes" id="UP001194579">
    <property type="component" value="Unassembled WGS sequence"/>
</dbReference>
<comment type="caution">
    <text evidence="3">The sequence shown here is derived from an EMBL/GenBank/DDBJ whole genome shotgun (WGS) entry which is preliminary data.</text>
</comment>
<gene>
    <name evidence="3" type="ORF">F6Q06_23660</name>
</gene>
<evidence type="ECO:0000313" key="4">
    <source>
        <dbReference type="Proteomes" id="UP001194579"/>
    </source>
</evidence>
<keyword evidence="4" id="KW-1185">Reference proteome</keyword>
<dbReference type="Pfam" id="PF14411">
    <property type="entry name" value="LHH"/>
    <property type="match status" value="1"/>
</dbReference>
<evidence type="ECO:0000256" key="1">
    <source>
        <dbReference type="SAM" id="MobiDB-lite"/>
    </source>
</evidence>
<evidence type="ECO:0000313" key="3">
    <source>
        <dbReference type="EMBL" id="MBI0557438.1"/>
    </source>
</evidence>